<evidence type="ECO:0000256" key="2">
    <source>
        <dbReference type="ARBA" id="ARBA00023015"/>
    </source>
</evidence>
<dbReference type="Proteomes" id="UP000243591">
    <property type="component" value="Chromosome"/>
</dbReference>
<dbReference type="OrthoDB" id="9814833at2"/>
<dbReference type="PROSITE" id="PS50937">
    <property type="entry name" value="HTH_MERR_2"/>
    <property type="match status" value="1"/>
</dbReference>
<keyword evidence="3" id="KW-0238">DNA-binding</keyword>
<dbReference type="PANTHER" id="PTHR30204:SF69">
    <property type="entry name" value="MERR-FAMILY TRANSCRIPTIONAL REGULATOR"/>
    <property type="match status" value="1"/>
</dbReference>
<accession>A0A1D2LW98</accession>
<evidence type="ECO:0000256" key="1">
    <source>
        <dbReference type="ARBA" id="ARBA00022491"/>
    </source>
</evidence>
<dbReference type="InterPro" id="IPR000551">
    <property type="entry name" value="MerR-type_HTH_dom"/>
</dbReference>
<dbReference type="InterPro" id="IPR047057">
    <property type="entry name" value="MerR_fam"/>
</dbReference>
<evidence type="ECO:0000256" key="4">
    <source>
        <dbReference type="ARBA" id="ARBA00023163"/>
    </source>
</evidence>
<proteinExistence type="predicted"/>
<keyword evidence="7" id="KW-1185">Reference proteome</keyword>
<dbReference type="SMART" id="SM00422">
    <property type="entry name" value="HTH_MERR"/>
    <property type="match status" value="1"/>
</dbReference>
<evidence type="ECO:0000313" key="7">
    <source>
        <dbReference type="Proteomes" id="UP000243591"/>
    </source>
</evidence>
<feature type="domain" description="HTH merR-type" evidence="5">
    <location>
        <begin position="5"/>
        <end position="74"/>
    </location>
</feature>
<evidence type="ECO:0000259" key="5">
    <source>
        <dbReference type="PROSITE" id="PS50937"/>
    </source>
</evidence>
<evidence type="ECO:0000256" key="3">
    <source>
        <dbReference type="ARBA" id="ARBA00023125"/>
    </source>
</evidence>
<protein>
    <recommendedName>
        <fullName evidence="5">HTH merR-type domain-containing protein</fullName>
    </recommendedName>
</protein>
<dbReference type="GO" id="GO:0003677">
    <property type="term" value="F:DNA binding"/>
    <property type="evidence" value="ECO:0007669"/>
    <property type="project" value="UniProtKB-KW"/>
</dbReference>
<dbReference type="EMBL" id="CP023483">
    <property type="protein sequence ID" value="ATF27073.1"/>
    <property type="molecule type" value="Genomic_DNA"/>
</dbReference>
<gene>
    <name evidence="6" type="ORF">CNY62_12250</name>
</gene>
<keyword evidence="4" id="KW-0804">Transcription</keyword>
<dbReference type="Pfam" id="PF13411">
    <property type="entry name" value="MerR_1"/>
    <property type="match status" value="1"/>
</dbReference>
<keyword evidence="1" id="KW-0678">Repressor</keyword>
<organism evidence="6 7">
    <name type="scientific">Brochothrix thermosphacta</name>
    <name type="common">Microbacterium thermosphactum</name>
    <dbReference type="NCBI Taxonomy" id="2756"/>
    <lineage>
        <taxon>Bacteria</taxon>
        <taxon>Bacillati</taxon>
        <taxon>Bacillota</taxon>
        <taxon>Bacilli</taxon>
        <taxon>Bacillales</taxon>
        <taxon>Listeriaceae</taxon>
        <taxon>Brochothrix</taxon>
    </lineage>
</organism>
<evidence type="ECO:0000313" key="6">
    <source>
        <dbReference type="EMBL" id="ATF27073.1"/>
    </source>
</evidence>
<keyword evidence="2" id="KW-0805">Transcription regulation</keyword>
<dbReference type="InterPro" id="IPR009061">
    <property type="entry name" value="DNA-bd_dom_put_sf"/>
</dbReference>
<name>A0A1D2LW98_BROTH</name>
<reference evidence="6 7" key="1">
    <citation type="submission" date="2017-09" db="EMBL/GenBank/DDBJ databases">
        <title>Complete Genome Sequences of Two Strains of the Meat Spoilage Bacterium Brochothrix thermosphacta Isolated from Ground Chicken.</title>
        <authorList>
            <person name="Paoli G.C."/>
            <person name="Wijey C."/>
            <person name="Chen C.-Y."/>
            <person name="Nguyen L."/>
            <person name="Yan X."/>
            <person name="Irwin P.L."/>
        </authorList>
    </citation>
    <scope>NUCLEOTIDE SEQUENCE [LARGE SCALE GENOMIC DNA]</scope>
    <source>
        <strain evidence="6 7">BI</strain>
    </source>
</reference>
<dbReference type="PRINTS" id="PR00040">
    <property type="entry name" value="HTHMERR"/>
</dbReference>
<dbReference type="AlphaFoldDB" id="A0A1D2LW98"/>
<dbReference type="GO" id="GO:0003700">
    <property type="term" value="F:DNA-binding transcription factor activity"/>
    <property type="evidence" value="ECO:0007669"/>
    <property type="project" value="InterPro"/>
</dbReference>
<dbReference type="KEGG" id="bths:CNY62_12250"/>
<dbReference type="PANTHER" id="PTHR30204">
    <property type="entry name" value="REDOX-CYCLING DRUG-SENSING TRANSCRIPTIONAL ACTIVATOR SOXR"/>
    <property type="match status" value="1"/>
</dbReference>
<sequence>MTVNLITISELANIFEINQHTIRHYEEKGLLAPAEVSENGYRKYGLTEAYKLSFVLFLRELGLSLSEINELLESGSKIDYTKVLMERKLKIQEEKHRLDMLSQMVDEQIHLTTKIKEKTYDVKSPIRLKCLVRKQITENLTILDLLESGLKKEIFLGRVYYIIYENFYDVCIENKDGKAFEIDSGRYGMTVIEVNNEVELNYELEKILLLQELPLITIEDNERFLSSGERLTLKVLGAQR</sequence>
<dbReference type="Gene3D" id="1.10.1660.10">
    <property type="match status" value="1"/>
</dbReference>
<dbReference type="RefSeq" id="WP_069133568.1">
    <property type="nucleotide sequence ID" value="NZ_CP023483.1"/>
</dbReference>
<dbReference type="SUPFAM" id="SSF46955">
    <property type="entry name" value="Putative DNA-binding domain"/>
    <property type="match status" value="1"/>
</dbReference>